<dbReference type="Proteomes" id="UP000664477">
    <property type="component" value="Unassembled WGS sequence"/>
</dbReference>
<proteinExistence type="predicted"/>
<organism evidence="1 2">
    <name type="scientific">Providencia rettgeri</name>
    <dbReference type="NCBI Taxonomy" id="587"/>
    <lineage>
        <taxon>Bacteria</taxon>
        <taxon>Pseudomonadati</taxon>
        <taxon>Pseudomonadota</taxon>
        <taxon>Gammaproteobacteria</taxon>
        <taxon>Enterobacterales</taxon>
        <taxon>Morganellaceae</taxon>
        <taxon>Providencia</taxon>
    </lineage>
</organism>
<sequence>MAESSITAAVSALQQTVPSFIPQTLFKQGEMWVIGGVRNGQLSTSNFEQYQFDSKNAS</sequence>
<protein>
    <submittedName>
        <fullName evidence="1">Uncharacterized protein</fullName>
    </submittedName>
</protein>
<reference evidence="1" key="1">
    <citation type="submission" date="2021-03" db="EMBL/GenBank/DDBJ databases">
        <title>Molecular epidemiology and mechanisms of colistin and carbapenem resistance in Enterobacteriaceae from clinical isolates, the environment and porcine samples in Pretoria, South Africa.</title>
        <authorList>
            <person name="Bogoshi D."/>
            <person name="Mbelle N.M."/>
            <person name="Naidoo V."/>
            <person name="Osei Sekyere J."/>
        </authorList>
    </citation>
    <scope>NUCLEOTIDE SEQUENCE</scope>
    <source>
        <strain evidence="1">C052</strain>
    </source>
</reference>
<dbReference type="EMBL" id="JAGETQ010000014">
    <property type="protein sequence ID" value="MBO1915936.1"/>
    <property type="molecule type" value="Genomic_DNA"/>
</dbReference>
<evidence type="ECO:0000313" key="2">
    <source>
        <dbReference type="Proteomes" id="UP000664477"/>
    </source>
</evidence>
<name>A0A939NFS8_PRORE</name>
<comment type="caution">
    <text evidence="1">The sequence shown here is derived from an EMBL/GenBank/DDBJ whole genome shotgun (WGS) entry which is preliminary data.</text>
</comment>
<accession>A0A939NFS8</accession>
<evidence type="ECO:0000313" key="1">
    <source>
        <dbReference type="EMBL" id="MBO1915936.1"/>
    </source>
</evidence>
<gene>
    <name evidence="1" type="ORF">J4727_04610</name>
</gene>
<dbReference type="AlphaFoldDB" id="A0A939NFS8"/>